<feature type="transmembrane region" description="Helical" evidence="9">
    <location>
        <begin position="57"/>
        <end position="75"/>
    </location>
</feature>
<keyword evidence="5 8" id="KW-0812">Transmembrane</keyword>
<dbReference type="GO" id="GO:0010043">
    <property type="term" value="P:response to zinc ion"/>
    <property type="evidence" value="ECO:0007669"/>
    <property type="project" value="TreeGrafter"/>
</dbReference>
<evidence type="ECO:0000256" key="6">
    <source>
        <dbReference type="ARBA" id="ARBA00022989"/>
    </source>
</evidence>
<reference evidence="10 11" key="1">
    <citation type="submission" date="2018-04" db="EMBL/GenBank/DDBJ databases">
        <title>Genomic Encyclopedia of Archaeal and Bacterial Type Strains, Phase II (KMG-II): from individual species to whole genera.</title>
        <authorList>
            <person name="Goeker M."/>
        </authorList>
    </citation>
    <scope>NUCLEOTIDE SEQUENCE [LARGE SCALE GENOMIC DNA]</scope>
    <source>
        <strain evidence="10 11">DSM 45787</strain>
    </source>
</reference>
<sequence>MSMGLTIMVTGALVAASCGFLGCFLILRRMAMLGDAISHAVLPGIVIAFLISGSRDSLPMLLGAAAFGLLCTFFIQSLRSQGVQSDAAISVTFTALFAIGVILVSLYTRQVDLDLDCVLYGEIAYVPWDTLSLFGHNIGPKAIWGVGTAFLLSLLIVGLFFKEFKIVSFDPQMAAALGIPVLLIHYLLMGLVSVTTVASFESVGAILVVAMLTVPSATAYLLTDRLETMLAISVGAGILSSLFGYWLALVFDASIAGSMTVAAGTFFLLAFLFSPLHGVVTRWLIRRRLRTATAVDHR</sequence>
<dbReference type="Proteomes" id="UP000244240">
    <property type="component" value="Unassembled WGS sequence"/>
</dbReference>
<keyword evidence="7 9" id="KW-0472">Membrane</keyword>
<comment type="subcellular location">
    <subcellularLocation>
        <location evidence="1 8">Cell membrane</location>
        <topology evidence="1 8">Multi-pass membrane protein</topology>
    </subcellularLocation>
</comment>
<keyword evidence="3 8" id="KW-0813">Transport</keyword>
<dbReference type="InterPro" id="IPR037294">
    <property type="entry name" value="ABC_BtuC-like"/>
</dbReference>
<feature type="transmembrane region" description="Helical" evidence="9">
    <location>
        <begin position="87"/>
        <end position="107"/>
    </location>
</feature>
<comment type="similarity">
    <text evidence="2 8">Belongs to the ABC-3 integral membrane protein family.</text>
</comment>
<feature type="transmembrane region" description="Helical" evidence="9">
    <location>
        <begin position="142"/>
        <end position="161"/>
    </location>
</feature>
<comment type="caution">
    <text evidence="10">The sequence shown here is derived from an EMBL/GenBank/DDBJ whole genome shotgun (WGS) entry which is preliminary data.</text>
</comment>
<evidence type="ECO:0000256" key="7">
    <source>
        <dbReference type="ARBA" id="ARBA00023136"/>
    </source>
</evidence>
<feature type="transmembrane region" description="Helical" evidence="9">
    <location>
        <begin position="203"/>
        <end position="222"/>
    </location>
</feature>
<keyword evidence="11" id="KW-1185">Reference proteome</keyword>
<dbReference type="EMBL" id="QBKR01000019">
    <property type="protein sequence ID" value="PTX55322.1"/>
    <property type="molecule type" value="Genomic_DNA"/>
</dbReference>
<dbReference type="AlphaFoldDB" id="A0A2T6BGZ7"/>
<dbReference type="PANTHER" id="PTHR30477:SF8">
    <property type="entry name" value="METAL TRANSPORT SYSTEM MEMBRANE PROTEIN CT_070-RELATED"/>
    <property type="match status" value="1"/>
</dbReference>
<evidence type="ECO:0000256" key="3">
    <source>
        <dbReference type="ARBA" id="ARBA00022448"/>
    </source>
</evidence>
<organism evidence="10 11">
    <name type="scientific">Melghirimyces profundicolus</name>
    <dbReference type="NCBI Taxonomy" id="1242148"/>
    <lineage>
        <taxon>Bacteria</taxon>
        <taxon>Bacillati</taxon>
        <taxon>Bacillota</taxon>
        <taxon>Bacilli</taxon>
        <taxon>Bacillales</taxon>
        <taxon>Thermoactinomycetaceae</taxon>
        <taxon>Melghirimyces</taxon>
    </lineage>
</organism>
<dbReference type="Pfam" id="PF00950">
    <property type="entry name" value="ABC-3"/>
    <property type="match status" value="1"/>
</dbReference>
<accession>A0A2T6BGZ7</accession>
<evidence type="ECO:0000256" key="2">
    <source>
        <dbReference type="ARBA" id="ARBA00008034"/>
    </source>
</evidence>
<gene>
    <name evidence="10" type="ORF">C8P63_11929</name>
</gene>
<keyword evidence="6 9" id="KW-1133">Transmembrane helix</keyword>
<dbReference type="GO" id="GO:0055085">
    <property type="term" value="P:transmembrane transport"/>
    <property type="evidence" value="ECO:0007669"/>
    <property type="project" value="InterPro"/>
</dbReference>
<feature type="transmembrane region" description="Helical" evidence="9">
    <location>
        <begin position="173"/>
        <end position="197"/>
    </location>
</feature>
<dbReference type="Gene3D" id="1.10.3470.10">
    <property type="entry name" value="ABC transporter involved in vitamin B12 uptake, BtuC"/>
    <property type="match status" value="1"/>
</dbReference>
<evidence type="ECO:0000256" key="1">
    <source>
        <dbReference type="ARBA" id="ARBA00004651"/>
    </source>
</evidence>
<dbReference type="PANTHER" id="PTHR30477">
    <property type="entry name" value="ABC-TRANSPORTER METAL-BINDING PROTEIN"/>
    <property type="match status" value="1"/>
</dbReference>
<dbReference type="CDD" id="cd06550">
    <property type="entry name" value="TM_ABC_iron-siderophores_like"/>
    <property type="match status" value="1"/>
</dbReference>
<evidence type="ECO:0000313" key="10">
    <source>
        <dbReference type="EMBL" id="PTX55322.1"/>
    </source>
</evidence>
<feature type="transmembrane region" description="Helical" evidence="9">
    <location>
        <begin position="229"/>
        <end position="249"/>
    </location>
</feature>
<evidence type="ECO:0000256" key="4">
    <source>
        <dbReference type="ARBA" id="ARBA00022475"/>
    </source>
</evidence>
<dbReference type="GO" id="GO:0043190">
    <property type="term" value="C:ATP-binding cassette (ABC) transporter complex"/>
    <property type="evidence" value="ECO:0007669"/>
    <property type="project" value="InterPro"/>
</dbReference>
<protein>
    <submittedName>
        <fullName evidence="10">Manganese/zinc/iron transport system permease protein</fullName>
    </submittedName>
</protein>
<feature type="transmembrane region" description="Helical" evidence="9">
    <location>
        <begin position="32"/>
        <end position="51"/>
    </location>
</feature>
<evidence type="ECO:0000256" key="5">
    <source>
        <dbReference type="ARBA" id="ARBA00022692"/>
    </source>
</evidence>
<feature type="transmembrane region" description="Helical" evidence="9">
    <location>
        <begin position="6"/>
        <end position="27"/>
    </location>
</feature>
<dbReference type="InterPro" id="IPR001626">
    <property type="entry name" value="ABC_TroCD"/>
</dbReference>
<dbReference type="RefSeq" id="WP_425437305.1">
    <property type="nucleotide sequence ID" value="NZ_QBKR01000019.1"/>
</dbReference>
<evidence type="ECO:0000313" key="11">
    <source>
        <dbReference type="Proteomes" id="UP000244240"/>
    </source>
</evidence>
<feature type="transmembrane region" description="Helical" evidence="9">
    <location>
        <begin position="255"/>
        <end position="280"/>
    </location>
</feature>
<evidence type="ECO:0000256" key="9">
    <source>
        <dbReference type="SAM" id="Phobius"/>
    </source>
</evidence>
<evidence type="ECO:0000256" key="8">
    <source>
        <dbReference type="RuleBase" id="RU003943"/>
    </source>
</evidence>
<proteinExistence type="inferred from homology"/>
<dbReference type="SUPFAM" id="SSF81345">
    <property type="entry name" value="ABC transporter involved in vitamin B12 uptake, BtuC"/>
    <property type="match status" value="1"/>
</dbReference>
<name>A0A2T6BGZ7_9BACL</name>
<keyword evidence="4" id="KW-1003">Cell membrane</keyword>